<proteinExistence type="inferred from homology"/>
<keyword evidence="4 7" id="KW-1133">Transmembrane helix</keyword>
<gene>
    <name evidence="8" type="ORF">AUJ30_00405</name>
</gene>
<dbReference type="EMBL" id="MNWX01000006">
    <property type="protein sequence ID" value="OIO65796.1"/>
    <property type="molecule type" value="Genomic_DNA"/>
</dbReference>
<keyword evidence="3 6" id="KW-0812">Transmembrane</keyword>
<dbReference type="Gene3D" id="1.10.3470.10">
    <property type="entry name" value="ABC transporter involved in vitamin B12 uptake, BtuC"/>
    <property type="match status" value="1"/>
</dbReference>
<keyword evidence="6" id="KW-0813">Transport</keyword>
<name>A0A1J4XVN2_9BACT</name>
<evidence type="ECO:0000256" key="6">
    <source>
        <dbReference type="RuleBase" id="RU003943"/>
    </source>
</evidence>
<feature type="transmembrane region" description="Helical" evidence="7">
    <location>
        <begin position="114"/>
        <end position="136"/>
    </location>
</feature>
<dbReference type="SUPFAM" id="SSF81345">
    <property type="entry name" value="ABC transporter involved in vitamin B12 uptake, BtuC"/>
    <property type="match status" value="1"/>
</dbReference>
<dbReference type="Proteomes" id="UP000182693">
    <property type="component" value="Unassembled WGS sequence"/>
</dbReference>
<feature type="transmembrane region" description="Helical" evidence="7">
    <location>
        <begin position="48"/>
        <end position="73"/>
    </location>
</feature>
<feature type="transmembrane region" description="Helical" evidence="7">
    <location>
        <begin position="85"/>
        <end position="102"/>
    </location>
</feature>
<feature type="transmembrane region" description="Helical" evidence="7">
    <location>
        <begin position="6"/>
        <end position="27"/>
    </location>
</feature>
<dbReference type="STRING" id="1805425.AUJ30_00405"/>
<evidence type="ECO:0000256" key="7">
    <source>
        <dbReference type="SAM" id="Phobius"/>
    </source>
</evidence>
<evidence type="ECO:0000313" key="8">
    <source>
        <dbReference type="EMBL" id="OIO65796.1"/>
    </source>
</evidence>
<sequence length="257" mass="27497">MTNQFLFSLITAIFVGGAAGYLGSLMISKRMALVGDALGHVALPGIGLALLLGLNVSLGAFVFLLAGVLLIWFLEKKTFLPTETLVGVIFVLSLALGFLITPQPELLEALIGDISKVSLLDTTLSIILSIFVLYVINKIYPKIMLASISEDLATVNRINISRYNLIYLLVISVIVALGVKVVGSLLIGALVIIPAAASRLISSNMRQYIFWSGLFGVFSCVFGILLSGVIKLAVGPLIILVCTLFFAVCLILKKTHN</sequence>
<dbReference type="PANTHER" id="PTHR30477:SF18">
    <property type="entry name" value="METAL TRANSPORT SYSTEM MEMBRANE PROTEIN CT_417-RELATED"/>
    <property type="match status" value="1"/>
</dbReference>
<dbReference type="GO" id="GO:0055085">
    <property type="term" value="P:transmembrane transport"/>
    <property type="evidence" value="ECO:0007669"/>
    <property type="project" value="InterPro"/>
</dbReference>
<dbReference type="PANTHER" id="PTHR30477">
    <property type="entry name" value="ABC-TRANSPORTER METAL-BINDING PROTEIN"/>
    <property type="match status" value="1"/>
</dbReference>
<organism evidence="8 9">
    <name type="scientific">Candidatus Wolfebacteria bacterium CG1_02_39_135</name>
    <dbReference type="NCBI Taxonomy" id="1805425"/>
    <lineage>
        <taxon>Bacteria</taxon>
        <taxon>Candidatus Wolfeibacteriota</taxon>
    </lineage>
</organism>
<comment type="similarity">
    <text evidence="2 6">Belongs to the ABC-3 integral membrane protein family.</text>
</comment>
<comment type="subcellular location">
    <subcellularLocation>
        <location evidence="6">Cell membrane</location>
        <topology evidence="6">Multi-pass membrane protein</topology>
    </subcellularLocation>
    <subcellularLocation>
        <location evidence="1">Membrane</location>
        <topology evidence="1">Multi-pass membrane protein</topology>
    </subcellularLocation>
</comment>
<dbReference type="GO" id="GO:0043190">
    <property type="term" value="C:ATP-binding cassette (ABC) transporter complex"/>
    <property type="evidence" value="ECO:0007669"/>
    <property type="project" value="InterPro"/>
</dbReference>
<evidence type="ECO:0000256" key="5">
    <source>
        <dbReference type="ARBA" id="ARBA00023136"/>
    </source>
</evidence>
<protein>
    <submittedName>
        <fullName evidence="8">ABC transporter</fullName>
    </submittedName>
</protein>
<dbReference type="Pfam" id="PF00950">
    <property type="entry name" value="ABC-3"/>
    <property type="match status" value="1"/>
</dbReference>
<evidence type="ECO:0000256" key="4">
    <source>
        <dbReference type="ARBA" id="ARBA00022989"/>
    </source>
</evidence>
<evidence type="ECO:0000256" key="3">
    <source>
        <dbReference type="ARBA" id="ARBA00022692"/>
    </source>
</evidence>
<dbReference type="GO" id="GO:0010043">
    <property type="term" value="P:response to zinc ion"/>
    <property type="evidence" value="ECO:0007669"/>
    <property type="project" value="TreeGrafter"/>
</dbReference>
<evidence type="ECO:0000256" key="2">
    <source>
        <dbReference type="ARBA" id="ARBA00008034"/>
    </source>
</evidence>
<evidence type="ECO:0000256" key="1">
    <source>
        <dbReference type="ARBA" id="ARBA00004141"/>
    </source>
</evidence>
<accession>A0A1J4XVN2</accession>
<dbReference type="InterPro" id="IPR037294">
    <property type="entry name" value="ABC_BtuC-like"/>
</dbReference>
<feature type="transmembrane region" description="Helical" evidence="7">
    <location>
        <begin position="208"/>
        <end position="226"/>
    </location>
</feature>
<reference evidence="8 9" key="1">
    <citation type="journal article" date="2016" name="Environ. Microbiol.">
        <title>Genomic resolution of a cold subsurface aquifer community provides metabolic insights for novel microbes adapted to high CO concentrations.</title>
        <authorList>
            <person name="Probst A.J."/>
            <person name="Castelle C.J."/>
            <person name="Singh A."/>
            <person name="Brown C.T."/>
            <person name="Anantharaman K."/>
            <person name="Sharon I."/>
            <person name="Hug L.A."/>
            <person name="Burstein D."/>
            <person name="Emerson J.B."/>
            <person name="Thomas B.C."/>
            <person name="Banfield J.F."/>
        </authorList>
    </citation>
    <scope>NUCLEOTIDE SEQUENCE [LARGE SCALE GENOMIC DNA]</scope>
    <source>
        <strain evidence="8">CG1_02_39_135</strain>
    </source>
</reference>
<dbReference type="InterPro" id="IPR001626">
    <property type="entry name" value="ABC_TroCD"/>
</dbReference>
<evidence type="ECO:0000313" key="9">
    <source>
        <dbReference type="Proteomes" id="UP000182693"/>
    </source>
</evidence>
<comment type="caution">
    <text evidence="8">The sequence shown here is derived from an EMBL/GenBank/DDBJ whole genome shotgun (WGS) entry which is preliminary data.</text>
</comment>
<feature type="transmembrane region" description="Helical" evidence="7">
    <location>
        <begin position="165"/>
        <end position="196"/>
    </location>
</feature>
<feature type="transmembrane region" description="Helical" evidence="7">
    <location>
        <begin position="232"/>
        <end position="252"/>
    </location>
</feature>
<dbReference type="AlphaFoldDB" id="A0A1J4XVN2"/>
<keyword evidence="5 7" id="KW-0472">Membrane</keyword>